<name>A0A7M1IE57_9CAUD</name>
<keyword evidence="2" id="KW-1185">Reference proteome</keyword>
<sequence length="53" mass="6076">MIGYNFDAGCIWFRVFGKGILIIDRSIHPPLFSVRTGRKKEFKMGKYGIQLIG</sequence>
<dbReference type="Proteomes" id="UP000594005">
    <property type="component" value="Segment"/>
</dbReference>
<gene>
    <name evidence="1" type="ORF">MEW1_51</name>
</gene>
<evidence type="ECO:0000313" key="1">
    <source>
        <dbReference type="EMBL" id="QOQ37708.1"/>
    </source>
</evidence>
<proteinExistence type="predicted"/>
<dbReference type="EMBL" id="MT894004">
    <property type="protein sequence ID" value="QOQ37708.1"/>
    <property type="molecule type" value="Genomic_DNA"/>
</dbReference>
<protein>
    <submittedName>
        <fullName evidence="1">Uncharacterized protein</fullName>
    </submittedName>
</protein>
<organism evidence="1 2">
    <name type="scientific">Klebsiella phage MEW1</name>
    <dbReference type="NCBI Taxonomy" id="2776813"/>
    <lineage>
        <taxon>Viruses</taxon>
        <taxon>Duplodnaviria</taxon>
        <taxon>Heunggongvirae</taxon>
        <taxon>Uroviricota</taxon>
        <taxon>Caudoviricetes</taxon>
        <taxon>Jameshumphriesvirinae</taxon>
        <taxon>Sircambvirus</taxon>
        <taxon>Sircambvirus MEW1</taxon>
    </lineage>
</organism>
<reference evidence="1 2" key="1">
    <citation type="submission" date="2020-08" db="EMBL/GenBank/DDBJ databases">
        <title>The component parts of bacteriophage virions accurately defined by a machine-learning approach built on evolutionary features.</title>
        <authorList>
            <person name="Thung T.Y."/>
            <person name="White M.E."/>
            <person name="Dai W."/>
            <person name="Wilksch J.J."/>
            <person name="Bamert R.S."/>
            <person name="Rocker A."/>
            <person name="Williams D.E."/>
            <person name="Huang C."/>
            <person name="Schittenhelm R.R."/>
            <person name="Barr J.J."/>
            <person name="Jameson E."/>
            <person name="Mcgowan S."/>
            <person name="Zhang Y."/>
            <person name="Wang J."/>
            <person name="Dunstan R."/>
            <person name="Lithgow T."/>
        </authorList>
    </citation>
    <scope>NUCLEOTIDE SEQUENCE [LARGE SCALE GENOMIC DNA]</scope>
</reference>
<accession>A0A7M1IE57</accession>
<evidence type="ECO:0000313" key="2">
    <source>
        <dbReference type="Proteomes" id="UP000594005"/>
    </source>
</evidence>